<dbReference type="OrthoDB" id="9757809at2"/>
<dbReference type="Proteomes" id="UP000199440">
    <property type="component" value="Unassembled WGS sequence"/>
</dbReference>
<dbReference type="CDD" id="cd15482">
    <property type="entry name" value="Sialidase_non-viral"/>
    <property type="match status" value="1"/>
</dbReference>
<reference evidence="3 4" key="1">
    <citation type="submission" date="2016-10" db="EMBL/GenBank/DDBJ databases">
        <authorList>
            <person name="de Groot N.N."/>
        </authorList>
    </citation>
    <scope>NUCLEOTIDE SEQUENCE [LARGE SCALE GENOMIC DNA]</scope>
    <source>
        <strain evidence="3 4">DSM 19886</strain>
    </source>
</reference>
<gene>
    <name evidence="3" type="ORF">SAMN04488514_1011000</name>
</gene>
<dbReference type="Pfam" id="PF13088">
    <property type="entry name" value="BNR_2"/>
    <property type="match status" value="1"/>
</dbReference>
<evidence type="ECO:0000256" key="1">
    <source>
        <dbReference type="SAM" id="SignalP"/>
    </source>
</evidence>
<dbReference type="InterPro" id="IPR036278">
    <property type="entry name" value="Sialidase_sf"/>
</dbReference>
<name>A0A1G9KI94_9FLAO</name>
<dbReference type="PANTHER" id="PTHR43752">
    <property type="entry name" value="BNR/ASP-BOX REPEAT FAMILY PROTEIN"/>
    <property type="match status" value="1"/>
</dbReference>
<feature type="signal peptide" evidence="1">
    <location>
        <begin position="1"/>
        <end position="30"/>
    </location>
</feature>
<sequence>MNIYNTQSKSHLIKILLFILVVSQGFTSFAQTDGKQIEHGVVFSEDGKYGGWPANHGIWSWGNEILVGFVEAPYNETAPGMHTYDIKSSGNKYARSLDGGVTWTITDAFEIGQKAWGHDNNISPEKAVKPIPLTAPIADFTDPEFILTFLRHNNHYGPSHFYYSNNKGKSWEGAFIFPDMGTPGIANRTDYIVDGKQSLSVFITAAKSNKREGRVALARTEDGGLNWNLISWVTPEHGGFDIMPSSLRLSESELLTTIRTRTENGTSFISSYKSTDNGKTWKRLKNPAPDTGAGGSPPALTQLKDGRLALGYINRSNYGSRVHVRFSDDNGETWGNEITLRSGDGANRDAGYPRLTQNADGKLVMVYYWNNVLLEGSKPYRYIASTIFDPNDWK</sequence>
<feature type="domain" description="Sialidase" evidence="2">
    <location>
        <begin position="209"/>
        <end position="364"/>
    </location>
</feature>
<organism evidence="3 4">
    <name type="scientific">Kriegella aquimaris</name>
    <dbReference type="NCBI Taxonomy" id="192904"/>
    <lineage>
        <taxon>Bacteria</taxon>
        <taxon>Pseudomonadati</taxon>
        <taxon>Bacteroidota</taxon>
        <taxon>Flavobacteriia</taxon>
        <taxon>Flavobacteriales</taxon>
        <taxon>Flavobacteriaceae</taxon>
        <taxon>Kriegella</taxon>
    </lineage>
</organism>
<keyword evidence="4" id="KW-1185">Reference proteome</keyword>
<dbReference type="AlphaFoldDB" id="A0A1G9KI94"/>
<evidence type="ECO:0000313" key="3">
    <source>
        <dbReference type="EMBL" id="SDL49332.1"/>
    </source>
</evidence>
<dbReference type="EMBL" id="FNGV01000001">
    <property type="protein sequence ID" value="SDL49332.1"/>
    <property type="molecule type" value="Genomic_DNA"/>
</dbReference>
<evidence type="ECO:0000259" key="2">
    <source>
        <dbReference type="Pfam" id="PF13088"/>
    </source>
</evidence>
<proteinExistence type="predicted"/>
<accession>A0A1G9KI94</accession>
<feature type="chain" id="PRO_5011667186" evidence="1">
    <location>
        <begin position="31"/>
        <end position="394"/>
    </location>
</feature>
<keyword evidence="1" id="KW-0732">Signal</keyword>
<protein>
    <submittedName>
        <fullName evidence="3">BNR repeat-like domain-containing protein</fullName>
    </submittedName>
</protein>
<dbReference type="SUPFAM" id="SSF50939">
    <property type="entry name" value="Sialidases"/>
    <property type="match status" value="1"/>
</dbReference>
<dbReference type="Gene3D" id="2.120.10.10">
    <property type="match status" value="1"/>
</dbReference>
<dbReference type="RefSeq" id="WP_089885958.1">
    <property type="nucleotide sequence ID" value="NZ_FNGV01000001.1"/>
</dbReference>
<dbReference type="STRING" id="192904.SAMN04488514_1011000"/>
<dbReference type="InterPro" id="IPR011040">
    <property type="entry name" value="Sialidase"/>
</dbReference>
<evidence type="ECO:0000313" key="4">
    <source>
        <dbReference type="Proteomes" id="UP000199440"/>
    </source>
</evidence>
<dbReference type="PANTHER" id="PTHR43752:SF2">
    <property type="entry name" value="BNR_ASP-BOX REPEAT FAMILY PROTEIN"/>
    <property type="match status" value="1"/>
</dbReference>